<dbReference type="Proteomes" id="UP000184603">
    <property type="component" value="Unassembled WGS sequence"/>
</dbReference>
<dbReference type="RefSeq" id="WP_073616574.1">
    <property type="nucleotide sequence ID" value="NZ_FRFE01000044.1"/>
</dbReference>
<accession>A0A1M7YK23</accession>
<reference evidence="2 3" key="1">
    <citation type="submission" date="2016-12" db="EMBL/GenBank/DDBJ databases">
        <authorList>
            <person name="Song W.-J."/>
            <person name="Kurnit D.M."/>
        </authorList>
    </citation>
    <scope>NUCLEOTIDE SEQUENCE [LARGE SCALE GENOMIC DNA]</scope>
    <source>
        <strain evidence="2 3">DSM 18488</strain>
    </source>
</reference>
<evidence type="ECO:0000313" key="3">
    <source>
        <dbReference type="Proteomes" id="UP000184603"/>
    </source>
</evidence>
<feature type="region of interest" description="Disordered" evidence="1">
    <location>
        <begin position="144"/>
        <end position="190"/>
    </location>
</feature>
<keyword evidence="3" id="KW-1185">Reference proteome</keyword>
<dbReference type="AlphaFoldDB" id="A0A1M7YK23"/>
<sequence>MKNIVENLEYDQLLDMVSGFQWLKETDVIRLSARLAIDDPILEALELFTREIVLLHQRSSEDYATLILKVMTNHPALPGARLGREVAAVAAQVIDTIGVGQQLIGMQNLATVAYALVIRNHIPSSWNQFCTVVDKVEWQATVTQGPSSGVQRSVGIPARRNTSKAAARRVTDGQDRQVSDGRDSGEGDDDHEVLEDHIRQRHPGLASAFDDAEFNEMAEKLLGGGHDPETEPPTTTPSAGGPPKRCSGHHQVIQDRYSPARYGKPKRRGV</sequence>
<evidence type="ECO:0000256" key="1">
    <source>
        <dbReference type="SAM" id="MobiDB-lite"/>
    </source>
</evidence>
<name>A0A1M7YK23_9BACT</name>
<feature type="compositionally biased region" description="Basic and acidic residues" evidence="1">
    <location>
        <begin position="169"/>
        <end position="185"/>
    </location>
</feature>
<protein>
    <submittedName>
        <fullName evidence="2">Uncharacterized protein</fullName>
    </submittedName>
</protein>
<gene>
    <name evidence="2" type="ORF">SAMN02745220_04860</name>
</gene>
<dbReference type="STRING" id="1121416.SAMN02745220_04860"/>
<organism evidence="2 3">
    <name type="scientific">Desulfopila aestuarii DSM 18488</name>
    <dbReference type="NCBI Taxonomy" id="1121416"/>
    <lineage>
        <taxon>Bacteria</taxon>
        <taxon>Pseudomonadati</taxon>
        <taxon>Thermodesulfobacteriota</taxon>
        <taxon>Desulfobulbia</taxon>
        <taxon>Desulfobulbales</taxon>
        <taxon>Desulfocapsaceae</taxon>
        <taxon>Desulfopila</taxon>
    </lineage>
</organism>
<dbReference type="EMBL" id="FRFE01000044">
    <property type="protein sequence ID" value="SHO52969.1"/>
    <property type="molecule type" value="Genomic_DNA"/>
</dbReference>
<evidence type="ECO:0000313" key="2">
    <source>
        <dbReference type="EMBL" id="SHO52969.1"/>
    </source>
</evidence>
<proteinExistence type="predicted"/>
<feature type="region of interest" description="Disordered" evidence="1">
    <location>
        <begin position="222"/>
        <end position="270"/>
    </location>
</feature>